<comment type="caution">
    <text evidence="2">The sequence shown here is derived from an EMBL/GenBank/DDBJ whole genome shotgun (WGS) entry which is preliminary data.</text>
</comment>
<proteinExistence type="predicted"/>
<keyword evidence="3" id="KW-1185">Reference proteome</keyword>
<protein>
    <submittedName>
        <fullName evidence="2">Uncharacterized protein</fullName>
    </submittedName>
</protein>
<feature type="chain" id="PRO_5001721354" evidence="1">
    <location>
        <begin position="26"/>
        <end position="497"/>
    </location>
</feature>
<evidence type="ECO:0000313" key="3">
    <source>
        <dbReference type="Proteomes" id="UP000035720"/>
    </source>
</evidence>
<evidence type="ECO:0000256" key="1">
    <source>
        <dbReference type="SAM" id="SignalP"/>
    </source>
</evidence>
<keyword evidence="1" id="KW-0732">Signal</keyword>
<accession>A0A077MGY3</accession>
<name>A0A077MGY3_9MICO</name>
<reference evidence="2 3" key="1">
    <citation type="journal article" date="2013" name="ISME J.">
        <title>A metabolic model for members of the genus Tetrasphaera involved in enhanced biological phosphorus removal.</title>
        <authorList>
            <person name="Kristiansen R."/>
            <person name="Nguyen H.T.T."/>
            <person name="Saunders A.M."/>
            <person name="Nielsen J.L."/>
            <person name="Wimmer R."/>
            <person name="Le V.Q."/>
            <person name="McIlroy S.J."/>
            <person name="Petrovski S."/>
            <person name="Seviour R.J."/>
            <person name="Calteau A."/>
            <person name="Nielsen K.L."/>
            <person name="Nielsen P.H."/>
        </authorList>
    </citation>
    <scope>NUCLEOTIDE SEQUENCE [LARGE SCALE GENOMIC DNA]</scope>
    <source>
        <strain evidence="2 3">Ben 74</strain>
    </source>
</reference>
<organism evidence="2 3">
    <name type="scientific">Nostocoides jenkinsii Ben 74</name>
    <dbReference type="NCBI Taxonomy" id="1193518"/>
    <lineage>
        <taxon>Bacteria</taxon>
        <taxon>Bacillati</taxon>
        <taxon>Actinomycetota</taxon>
        <taxon>Actinomycetes</taxon>
        <taxon>Micrococcales</taxon>
        <taxon>Intrasporangiaceae</taxon>
        <taxon>Nostocoides</taxon>
    </lineage>
</organism>
<dbReference type="STRING" id="1193518.BN13_900013"/>
<dbReference type="EMBL" id="CAJC01000206">
    <property type="protein sequence ID" value="CCI54967.1"/>
    <property type="molecule type" value="Genomic_DNA"/>
</dbReference>
<sequence>MKRSVLVGITAAAAVFGGAAGTAGAEASAPAVTVGVRMVSGQQLPGIDLGPLQVDLKVTANADCRRGCDLVVRAPDSTADRVVDSRKFAPGTTQRYTVRTHLDMHDDFYSYVRLIQHTASGNRELFATAPRSSLAAEPDNGSVGTTYAGDWRRELDLAATQTMILRSRQPGSAVTMRAWSAGRTAYGVIAETGPSAGVLGIYADGALVTKVDLRSSIVTKRKVVATLPPTSATQQLRLVNLTPANRTARTVSFDGLAMLDGETTMARATTARATAAREVWGPIHLQVLNQQLGSAAPTQQVRMRASATLSGCVPDCSLKYGDKVIASASGAGTRTLSGTLAPAFSHKDPARVTLYRGSHYLGFAYVAPSLWSPDAVTYSYGWTPSSRAGTMLGKAAVSATPGTGWTSRTAFVDARAKRTVAVVTERGPGMGVMAVYKDGRLVNTIDLRSATRHQRVVVASVELENDSRVTVANVTPSGRADRTVLFDSLIDIGYDED</sequence>
<feature type="signal peptide" evidence="1">
    <location>
        <begin position="1"/>
        <end position="25"/>
    </location>
</feature>
<evidence type="ECO:0000313" key="2">
    <source>
        <dbReference type="EMBL" id="CCI54967.1"/>
    </source>
</evidence>
<dbReference type="RefSeq" id="WP_157038592.1">
    <property type="nucleotide sequence ID" value="NZ_HF571038.1"/>
</dbReference>
<dbReference type="Proteomes" id="UP000035720">
    <property type="component" value="Unassembled WGS sequence"/>
</dbReference>
<dbReference type="AlphaFoldDB" id="A0A077MGY3"/>
<gene>
    <name evidence="2" type="ORF">BN13_900013</name>
</gene>